<keyword evidence="2" id="KW-0812">Transmembrane</keyword>
<keyword evidence="4" id="KW-1185">Reference proteome</keyword>
<evidence type="ECO:0000256" key="1">
    <source>
        <dbReference type="SAM" id="MobiDB-lite"/>
    </source>
</evidence>
<reference evidence="4" key="1">
    <citation type="submission" date="2017-01" db="EMBL/GenBank/DDBJ databases">
        <title>Comparative genomics of anhydrobiosis in the tardigrade Hypsibius dujardini.</title>
        <authorList>
            <person name="Yoshida Y."/>
            <person name="Koutsovoulos G."/>
            <person name="Laetsch D."/>
            <person name="Stevens L."/>
            <person name="Kumar S."/>
            <person name="Horikawa D."/>
            <person name="Ishino K."/>
            <person name="Komine S."/>
            <person name="Tomita M."/>
            <person name="Blaxter M."/>
            <person name="Arakawa K."/>
        </authorList>
    </citation>
    <scope>NUCLEOTIDE SEQUENCE [LARGE SCALE GENOMIC DNA]</scope>
    <source>
        <strain evidence="4">Z151</strain>
    </source>
</reference>
<comment type="caution">
    <text evidence="3">The sequence shown here is derived from an EMBL/GenBank/DDBJ whole genome shotgun (WGS) entry which is preliminary data.</text>
</comment>
<sequence>MKTAFFLMIFGRSVHLSESRNSMRNATITWTPVLNFYSIPLGTSPSAGFNVMQPLFNTTLEMQSRLYPRVFANYTYAAKISQRSPSCGPEGAEAVIGMMTETFAEESRSTNADKSRSLTVFFLPGYNLFASTNIDRRLITKDRFPSTVSFAPTDTMVYGAAVIALTRHYAWRSIAVINDRLSGSSLMTRNSEHCRAPLEQLDLLRKSIESLTITMDSGRENFTRALVAAANFSRSRRPSELTIHNPDTLAIPKTVRQNHPDKPSHRQTNQAFGPSHDQRPRPSRTVLLSAYRLSNRPTIYHLALLPTTFTDVVIIRTCRLLRQPTDLILICTLCSPQRHALVFLHLYELEVPGEPPLTWLINDSLDKKLWTAFQNLLVVGSPPIDWETFDAPARLIHHQREQLLRKSVGRERNEFEVGCYEAVTGVAKALNESYDSEDSSWLSGRYMATAITNRTFDFPLRSITITEKGIRSIMAAVEYFDKNSSTFKFLYTYNPDQATLKSSEMIPARWVKGAVIPDRPPCGLRGQYCLRSSWTSILVPSVVFCLCVVSITMLVVRYLIQQRLLYLTWWEIASSDLIIKSHRTASLWSFAQSLVRLVDCIGRAHISDRF</sequence>
<feature type="region of interest" description="Disordered" evidence="1">
    <location>
        <begin position="253"/>
        <end position="282"/>
    </location>
</feature>
<dbReference type="InterPro" id="IPR028082">
    <property type="entry name" value="Peripla_BP_I"/>
</dbReference>
<protein>
    <recommendedName>
        <fullName evidence="5">Receptor ligand binding region domain-containing protein</fullName>
    </recommendedName>
</protein>
<dbReference type="Proteomes" id="UP000192578">
    <property type="component" value="Unassembled WGS sequence"/>
</dbReference>
<gene>
    <name evidence="3" type="ORF">BV898_15789</name>
</gene>
<dbReference type="EMBL" id="MTYJ01000221">
    <property type="protein sequence ID" value="OWA51299.1"/>
    <property type="molecule type" value="Genomic_DNA"/>
</dbReference>
<accession>A0A9X6NDG8</accession>
<name>A0A9X6NDG8_HYPEX</name>
<dbReference type="SUPFAM" id="SSF53822">
    <property type="entry name" value="Periplasmic binding protein-like I"/>
    <property type="match status" value="1"/>
</dbReference>
<keyword evidence="2" id="KW-0472">Membrane</keyword>
<evidence type="ECO:0000256" key="2">
    <source>
        <dbReference type="SAM" id="Phobius"/>
    </source>
</evidence>
<organism evidence="3 4">
    <name type="scientific">Hypsibius exemplaris</name>
    <name type="common">Freshwater tardigrade</name>
    <dbReference type="NCBI Taxonomy" id="2072580"/>
    <lineage>
        <taxon>Eukaryota</taxon>
        <taxon>Metazoa</taxon>
        <taxon>Ecdysozoa</taxon>
        <taxon>Tardigrada</taxon>
        <taxon>Eutardigrada</taxon>
        <taxon>Parachela</taxon>
        <taxon>Hypsibioidea</taxon>
        <taxon>Hypsibiidae</taxon>
        <taxon>Hypsibius</taxon>
    </lineage>
</organism>
<dbReference type="AlphaFoldDB" id="A0A9X6NDG8"/>
<evidence type="ECO:0008006" key="5">
    <source>
        <dbReference type="Google" id="ProtNLM"/>
    </source>
</evidence>
<evidence type="ECO:0000313" key="4">
    <source>
        <dbReference type="Proteomes" id="UP000192578"/>
    </source>
</evidence>
<proteinExistence type="predicted"/>
<evidence type="ECO:0000313" key="3">
    <source>
        <dbReference type="EMBL" id="OWA51299.1"/>
    </source>
</evidence>
<keyword evidence="2" id="KW-1133">Transmembrane helix</keyword>
<feature type="transmembrane region" description="Helical" evidence="2">
    <location>
        <begin position="537"/>
        <end position="560"/>
    </location>
</feature>